<dbReference type="AlphaFoldDB" id="A0AAE2ZNR6"/>
<organism evidence="3 4">
    <name type="scientific">Flavimaribacter sediminis</name>
    <dbReference type="NCBI Taxonomy" id="2865987"/>
    <lineage>
        <taxon>Bacteria</taxon>
        <taxon>Pseudomonadati</taxon>
        <taxon>Pseudomonadota</taxon>
        <taxon>Alphaproteobacteria</taxon>
        <taxon>Hyphomicrobiales</taxon>
        <taxon>Rhizobiaceae</taxon>
        <taxon>Flavimaribacter</taxon>
    </lineage>
</organism>
<protein>
    <submittedName>
        <fullName evidence="3">Glycosyltransferase</fullName>
        <ecNumber evidence="3">2.4.-.-</ecNumber>
    </submittedName>
</protein>
<keyword evidence="4" id="KW-1185">Reference proteome</keyword>
<feature type="transmembrane region" description="Helical" evidence="1">
    <location>
        <begin position="243"/>
        <end position="267"/>
    </location>
</feature>
<name>A0AAE2ZNR6_9HYPH</name>
<dbReference type="SUPFAM" id="SSF53448">
    <property type="entry name" value="Nucleotide-diphospho-sugar transferases"/>
    <property type="match status" value="1"/>
</dbReference>
<dbReference type="EMBL" id="JAICBX010000001">
    <property type="protein sequence ID" value="MBW8636722.1"/>
    <property type="molecule type" value="Genomic_DNA"/>
</dbReference>
<feature type="domain" description="Glycosyltransferase 2-like" evidence="2">
    <location>
        <begin position="7"/>
        <end position="116"/>
    </location>
</feature>
<dbReference type="InterPro" id="IPR001173">
    <property type="entry name" value="Glyco_trans_2-like"/>
</dbReference>
<keyword evidence="3" id="KW-0328">Glycosyltransferase</keyword>
<comment type="caution">
    <text evidence="3">The sequence shown here is derived from an EMBL/GenBank/DDBJ whole genome shotgun (WGS) entry which is preliminary data.</text>
</comment>
<dbReference type="Proteomes" id="UP001196509">
    <property type="component" value="Unassembled WGS sequence"/>
</dbReference>
<keyword evidence="3" id="KW-0808">Transferase</keyword>
<keyword evidence="1" id="KW-0812">Transmembrane</keyword>
<reference evidence="3" key="1">
    <citation type="submission" date="2021-08" db="EMBL/GenBank/DDBJ databases">
        <title>Hoeflea bacterium WL0058 sp. nov., isolated from the sediment.</title>
        <authorList>
            <person name="Wang L."/>
            <person name="Zhang D."/>
        </authorList>
    </citation>
    <scope>NUCLEOTIDE SEQUENCE</scope>
    <source>
        <strain evidence="3">WL0058</strain>
    </source>
</reference>
<sequence length="306" mass="34629">MVSALLRSLATLDTGPDFTFSIVLVENGDEGILRSVADEFRRYAPGIDIEYLNEPVIGVASARNCALNYAIDAGFDKLAFVDDDEIVRPSWISNLYRSMKRRNLDLVGGPVIPFAKDPPDGIIETVILRNLLARSSRIQRVSRYLETRDRDGSIMLATNNWMTDLDFCRKNDLRFDMIYNLTGGEDSGFFYAAKRAGAKTGWCTQAFVDEEVPAVRLTVGYQFRRSRDQSLVSFRRKYKKRPYLKWLIIPIGSLYKFVAGLLLLILAPFTLGKTLLSSIRALGQALGRIFGLFGYHTFHYEKTTGY</sequence>
<keyword evidence="1" id="KW-0472">Membrane</keyword>
<gene>
    <name evidence="3" type="ORF">K1W69_05940</name>
</gene>
<evidence type="ECO:0000256" key="1">
    <source>
        <dbReference type="SAM" id="Phobius"/>
    </source>
</evidence>
<dbReference type="EC" id="2.4.-.-" evidence="3"/>
<dbReference type="Gene3D" id="3.90.550.10">
    <property type="entry name" value="Spore Coat Polysaccharide Biosynthesis Protein SpsA, Chain A"/>
    <property type="match status" value="1"/>
</dbReference>
<evidence type="ECO:0000259" key="2">
    <source>
        <dbReference type="Pfam" id="PF00535"/>
    </source>
</evidence>
<proteinExistence type="predicted"/>
<dbReference type="GO" id="GO:0016757">
    <property type="term" value="F:glycosyltransferase activity"/>
    <property type="evidence" value="ECO:0007669"/>
    <property type="project" value="UniProtKB-KW"/>
</dbReference>
<dbReference type="CDD" id="cd00761">
    <property type="entry name" value="Glyco_tranf_GTA_type"/>
    <property type="match status" value="1"/>
</dbReference>
<dbReference type="RefSeq" id="WP_220227379.1">
    <property type="nucleotide sequence ID" value="NZ_JAICBX010000001.1"/>
</dbReference>
<evidence type="ECO:0000313" key="3">
    <source>
        <dbReference type="EMBL" id="MBW8636722.1"/>
    </source>
</evidence>
<dbReference type="InterPro" id="IPR029044">
    <property type="entry name" value="Nucleotide-diphossugar_trans"/>
</dbReference>
<accession>A0AAE2ZNR6</accession>
<dbReference type="Pfam" id="PF00535">
    <property type="entry name" value="Glycos_transf_2"/>
    <property type="match status" value="1"/>
</dbReference>
<keyword evidence="1" id="KW-1133">Transmembrane helix</keyword>
<evidence type="ECO:0000313" key="4">
    <source>
        <dbReference type="Proteomes" id="UP001196509"/>
    </source>
</evidence>